<dbReference type="Proteomes" id="UP001187192">
    <property type="component" value="Unassembled WGS sequence"/>
</dbReference>
<comment type="caution">
    <text evidence="1">The sequence shown here is derived from an EMBL/GenBank/DDBJ whole genome shotgun (WGS) entry which is preliminary data.</text>
</comment>
<reference evidence="1" key="1">
    <citation type="submission" date="2023-07" db="EMBL/GenBank/DDBJ databases">
        <title>draft genome sequence of fig (Ficus carica).</title>
        <authorList>
            <person name="Takahashi T."/>
            <person name="Nishimura K."/>
        </authorList>
    </citation>
    <scope>NUCLEOTIDE SEQUENCE</scope>
</reference>
<evidence type="ECO:0000313" key="2">
    <source>
        <dbReference type="Proteomes" id="UP001187192"/>
    </source>
</evidence>
<keyword evidence="2" id="KW-1185">Reference proteome</keyword>
<dbReference type="AlphaFoldDB" id="A0AA88DE12"/>
<accession>A0AA88DE12</accession>
<protein>
    <submittedName>
        <fullName evidence="1">Uncharacterized protein</fullName>
    </submittedName>
</protein>
<gene>
    <name evidence="1" type="ORF">TIFTF001_023692</name>
</gene>
<organism evidence="1 2">
    <name type="scientific">Ficus carica</name>
    <name type="common">Common fig</name>
    <dbReference type="NCBI Taxonomy" id="3494"/>
    <lineage>
        <taxon>Eukaryota</taxon>
        <taxon>Viridiplantae</taxon>
        <taxon>Streptophyta</taxon>
        <taxon>Embryophyta</taxon>
        <taxon>Tracheophyta</taxon>
        <taxon>Spermatophyta</taxon>
        <taxon>Magnoliopsida</taxon>
        <taxon>eudicotyledons</taxon>
        <taxon>Gunneridae</taxon>
        <taxon>Pentapetalae</taxon>
        <taxon>rosids</taxon>
        <taxon>fabids</taxon>
        <taxon>Rosales</taxon>
        <taxon>Moraceae</taxon>
        <taxon>Ficeae</taxon>
        <taxon>Ficus</taxon>
    </lineage>
</organism>
<evidence type="ECO:0000313" key="1">
    <source>
        <dbReference type="EMBL" id="GMN54565.1"/>
    </source>
</evidence>
<dbReference type="EMBL" id="BTGU01000052">
    <property type="protein sequence ID" value="GMN54565.1"/>
    <property type="molecule type" value="Genomic_DNA"/>
</dbReference>
<sequence>MHAPSKLIYALPLGLANEPPKEKLEEFREWINKGSLKMIPPGKRPPRYNAKYETLDKSHDLGFMAHINVAFYYLRKKIMQFPELVQRK</sequence>
<proteinExistence type="predicted"/>
<name>A0AA88DE12_FICCA</name>